<dbReference type="RefSeq" id="WP_184090761.1">
    <property type="nucleotide sequence ID" value="NZ_JACIJF010000016.1"/>
</dbReference>
<protein>
    <submittedName>
        <fullName evidence="1">Uncharacterized protein</fullName>
    </submittedName>
</protein>
<dbReference type="EMBL" id="JACIJF010000016">
    <property type="protein sequence ID" value="MBB5712361.1"/>
    <property type="molecule type" value="Genomic_DNA"/>
</dbReference>
<keyword evidence="2" id="KW-1185">Reference proteome</keyword>
<gene>
    <name evidence="1" type="ORF">FHT02_003620</name>
</gene>
<reference evidence="1 2" key="1">
    <citation type="submission" date="2020-08" db="EMBL/GenBank/DDBJ databases">
        <title>Genomic Encyclopedia of Type Strains, Phase IV (KMG-IV): sequencing the most valuable type-strain genomes for metagenomic binning, comparative biology and taxonomic classification.</title>
        <authorList>
            <person name="Goeker M."/>
        </authorList>
    </citation>
    <scope>NUCLEOTIDE SEQUENCE [LARGE SCALE GENOMIC DNA]</scope>
    <source>
        <strain evidence="1 2">DSM 26736</strain>
    </source>
</reference>
<organism evidence="1 2">
    <name type="scientific">Sphingomonas xinjiangensis</name>
    <dbReference type="NCBI Taxonomy" id="643568"/>
    <lineage>
        <taxon>Bacteria</taxon>
        <taxon>Pseudomonadati</taxon>
        <taxon>Pseudomonadota</taxon>
        <taxon>Alphaproteobacteria</taxon>
        <taxon>Sphingomonadales</taxon>
        <taxon>Sphingomonadaceae</taxon>
        <taxon>Sphingomonas</taxon>
    </lineage>
</organism>
<evidence type="ECO:0000313" key="1">
    <source>
        <dbReference type="EMBL" id="MBB5712361.1"/>
    </source>
</evidence>
<dbReference type="AlphaFoldDB" id="A0A840YRJ3"/>
<dbReference type="Proteomes" id="UP000527143">
    <property type="component" value="Unassembled WGS sequence"/>
</dbReference>
<proteinExistence type="predicted"/>
<accession>A0A840YRJ3</accession>
<name>A0A840YRJ3_9SPHN</name>
<evidence type="ECO:0000313" key="2">
    <source>
        <dbReference type="Proteomes" id="UP000527143"/>
    </source>
</evidence>
<comment type="caution">
    <text evidence="1">The sequence shown here is derived from an EMBL/GenBank/DDBJ whole genome shotgun (WGS) entry which is preliminary data.</text>
</comment>
<sequence length="153" mass="16915">MTKDGRAISMQVSKTYFRLITESVRLFSNKMCRFASFSEVIDDRAPSFKEIPDHYEASDLKEHLQIIPTDGEVPISITILETSAASLDGALPTLEKVIGDSVSLASAISLLLFDFIVEENKTEVLTKLGLTSEEAKAYRGAMTRKSSNVIPLR</sequence>